<dbReference type="PIR" id="T28664">
    <property type="entry name" value="T28664"/>
</dbReference>
<sequence>MKKENTVKRLLSIIGAITLVWTPTFNLISCNPNIEQCHKEIIGDFERICYREEKFNVADNKWYIIIAKLNLEDNWEIFKFQNKEIKPNYIFGTSNSKISIVYWLTSHVHDIERKYYTIGLINSNGDWNNVSPWERGISNFKGIYQYLGNDEPNLPKIDKEGNLKVKE</sequence>
<dbReference type="NCBIfam" id="NF038029">
    <property type="entry name" value="LP_plasma"/>
    <property type="match status" value="1"/>
</dbReference>
<evidence type="ECO:0008006" key="2">
    <source>
        <dbReference type="Google" id="ProtNLM"/>
    </source>
</evidence>
<protein>
    <recommendedName>
        <fullName evidence="2">Lipoprotein</fullName>
    </recommendedName>
</protein>
<evidence type="ECO:0000313" key="1">
    <source>
        <dbReference type="EMBL" id="AAB00190.1"/>
    </source>
</evidence>
<organism evidence="1">
    <name type="scientific">Spiroplasma citri</name>
    <dbReference type="NCBI Taxonomy" id="2133"/>
    <lineage>
        <taxon>Bacteria</taxon>
        <taxon>Bacillati</taxon>
        <taxon>Mycoplasmatota</taxon>
        <taxon>Mollicutes</taxon>
        <taxon>Entomoplasmatales</taxon>
        <taxon>Spiroplasmataceae</taxon>
        <taxon>Spiroplasma</taxon>
    </lineage>
</organism>
<accession>Q53888</accession>
<dbReference type="EMBL" id="U44405">
    <property type="protein sequence ID" value="AAB00190.1"/>
    <property type="molecule type" value="Genomic_DNA"/>
</dbReference>
<name>Q53888_SPICI</name>
<dbReference type="InterPro" id="IPR054816">
    <property type="entry name" value="Lipoprotein_mollicutes-type_CS"/>
</dbReference>
<dbReference type="AlphaFoldDB" id="Q53888"/>
<reference evidence="1" key="1">
    <citation type="journal article" date="1996" name="Biochem. Genet.">
        <title>Extensive chromosome aberrations in Spiroplasma citri Strain BR3.</title>
        <authorList>
            <person name="Ye F."/>
            <person name="Melcher U."/>
            <person name="Rascoe J.E."/>
            <person name="Fletcher J."/>
        </authorList>
    </citation>
    <scope>NUCLEOTIDE SEQUENCE</scope>
    <source>
        <strain evidence="1">BR3-3X</strain>
    </source>
</reference>
<proteinExistence type="predicted"/>